<comment type="subcellular location">
    <subcellularLocation>
        <location evidence="1">Nucleus</location>
    </subcellularLocation>
</comment>
<evidence type="ECO:0000256" key="5">
    <source>
        <dbReference type="ARBA" id="ARBA00023242"/>
    </source>
</evidence>
<dbReference type="Pfam" id="PF00847">
    <property type="entry name" value="AP2"/>
    <property type="match status" value="1"/>
</dbReference>
<dbReference type="SUPFAM" id="SSF54171">
    <property type="entry name" value="DNA-binding domain"/>
    <property type="match status" value="1"/>
</dbReference>
<gene>
    <name evidence="9" type="ORF">KP509_16G035200</name>
</gene>
<evidence type="ECO:0000256" key="3">
    <source>
        <dbReference type="ARBA" id="ARBA00023125"/>
    </source>
</evidence>
<proteinExistence type="predicted"/>
<dbReference type="PANTHER" id="PTHR31140">
    <property type="entry name" value="B3 DOMAIN-CONTAINING TRANSCRIPTION FACTOR ABI3"/>
    <property type="match status" value="1"/>
</dbReference>
<dbReference type="GO" id="GO:0003677">
    <property type="term" value="F:DNA binding"/>
    <property type="evidence" value="ECO:0007669"/>
    <property type="project" value="UniProtKB-KW"/>
</dbReference>
<dbReference type="InterPro" id="IPR016177">
    <property type="entry name" value="DNA-bd_dom_sf"/>
</dbReference>
<dbReference type="CDD" id="cd00018">
    <property type="entry name" value="AP2"/>
    <property type="match status" value="1"/>
</dbReference>
<dbReference type="InterPro" id="IPR036955">
    <property type="entry name" value="AP2/ERF_dom_sf"/>
</dbReference>
<dbReference type="InterPro" id="IPR001471">
    <property type="entry name" value="AP2/ERF_dom"/>
</dbReference>
<keyword evidence="2" id="KW-0805">Transcription regulation</keyword>
<organism evidence="9 10">
    <name type="scientific">Ceratopteris richardii</name>
    <name type="common">Triangle waterfern</name>
    <dbReference type="NCBI Taxonomy" id="49495"/>
    <lineage>
        <taxon>Eukaryota</taxon>
        <taxon>Viridiplantae</taxon>
        <taxon>Streptophyta</taxon>
        <taxon>Embryophyta</taxon>
        <taxon>Tracheophyta</taxon>
        <taxon>Polypodiopsida</taxon>
        <taxon>Polypodiidae</taxon>
        <taxon>Polypodiales</taxon>
        <taxon>Pteridineae</taxon>
        <taxon>Pteridaceae</taxon>
        <taxon>Parkerioideae</taxon>
        <taxon>Ceratopteris</taxon>
    </lineage>
</organism>
<dbReference type="PROSITE" id="PS51032">
    <property type="entry name" value="AP2_ERF"/>
    <property type="match status" value="1"/>
</dbReference>
<dbReference type="InterPro" id="IPR003340">
    <property type="entry name" value="B3_DNA-bd"/>
</dbReference>
<feature type="domain" description="AP2/ERF" evidence="8">
    <location>
        <begin position="88"/>
        <end position="143"/>
    </location>
</feature>
<dbReference type="PROSITE" id="PS50863">
    <property type="entry name" value="B3"/>
    <property type="match status" value="1"/>
</dbReference>
<accession>A0A8T2SZC4</accession>
<reference evidence="9" key="1">
    <citation type="submission" date="2021-08" db="EMBL/GenBank/DDBJ databases">
        <title>WGS assembly of Ceratopteris richardii.</title>
        <authorList>
            <person name="Marchant D.B."/>
            <person name="Chen G."/>
            <person name="Jenkins J."/>
            <person name="Shu S."/>
            <person name="Leebens-Mack J."/>
            <person name="Grimwood J."/>
            <person name="Schmutz J."/>
            <person name="Soltis P."/>
            <person name="Soltis D."/>
            <person name="Chen Z.-H."/>
        </authorList>
    </citation>
    <scope>NUCLEOTIDE SEQUENCE</scope>
    <source>
        <strain evidence="9">Whitten #5841</strain>
        <tissue evidence="9">Leaf</tissue>
    </source>
</reference>
<feature type="compositionally biased region" description="Basic and acidic residues" evidence="6">
    <location>
        <begin position="631"/>
        <end position="645"/>
    </location>
</feature>
<feature type="domain" description="TF-B3" evidence="7">
    <location>
        <begin position="219"/>
        <end position="324"/>
    </location>
</feature>
<dbReference type="InterPro" id="IPR044800">
    <property type="entry name" value="LEC2-like"/>
</dbReference>
<evidence type="ECO:0000256" key="6">
    <source>
        <dbReference type="SAM" id="MobiDB-lite"/>
    </source>
</evidence>
<evidence type="ECO:0000256" key="2">
    <source>
        <dbReference type="ARBA" id="ARBA00023015"/>
    </source>
</evidence>
<dbReference type="Gene3D" id="2.40.330.10">
    <property type="entry name" value="DNA-binding pseudobarrel domain"/>
    <property type="match status" value="1"/>
</dbReference>
<protein>
    <submittedName>
        <fullName evidence="9">Uncharacterized protein</fullName>
    </submittedName>
</protein>
<dbReference type="SMART" id="SM00380">
    <property type="entry name" value="AP2"/>
    <property type="match status" value="1"/>
</dbReference>
<comment type="caution">
    <text evidence="9">The sequence shown here is derived from an EMBL/GenBank/DDBJ whole genome shotgun (WGS) entry which is preliminary data.</text>
</comment>
<dbReference type="Gene3D" id="3.30.730.10">
    <property type="entry name" value="AP2/ERF domain"/>
    <property type="match status" value="1"/>
</dbReference>
<dbReference type="EMBL" id="CM035421">
    <property type="protein sequence ID" value="KAH7387662.1"/>
    <property type="molecule type" value="Genomic_DNA"/>
</dbReference>
<evidence type="ECO:0000259" key="8">
    <source>
        <dbReference type="PROSITE" id="PS51032"/>
    </source>
</evidence>
<dbReference type="CDD" id="cd10017">
    <property type="entry name" value="B3_DNA"/>
    <property type="match status" value="1"/>
</dbReference>
<evidence type="ECO:0000313" key="9">
    <source>
        <dbReference type="EMBL" id="KAH7387662.1"/>
    </source>
</evidence>
<dbReference type="PANTHER" id="PTHR31140:SF139">
    <property type="entry name" value="B3 DOMAIN-CONTAINING PROTEIN OS02G0455900-RELATED"/>
    <property type="match status" value="1"/>
</dbReference>
<dbReference type="GO" id="GO:0005634">
    <property type="term" value="C:nucleus"/>
    <property type="evidence" value="ECO:0007669"/>
    <property type="project" value="UniProtKB-SubCell"/>
</dbReference>
<dbReference type="AlphaFoldDB" id="A0A8T2SZC4"/>
<feature type="region of interest" description="Disordered" evidence="6">
    <location>
        <begin position="487"/>
        <end position="508"/>
    </location>
</feature>
<dbReference type="SMART" id="SM01019">
    <property type="entry name" value="B3"/>
    <property type="match status" value="1"/>
</dbReference>
<keyword evidence="10" id="KW-1185">Reference proteome</keyword>
<sequence>MRDLRLTSINLEKRCWNPPFRILRDSRSTSDGSFDTAFDPRNSLLLETLLRPIHTPIRSAPGDALHAFTDFTNHAQLPSFEVTKIFTQFKGVVPQLNGKWGAQIYERNQRIWLGTFNTEQEAAQAYDRAAIKYRGSQAVTNFDLSRSTKNGGNMKKIEDAFLNAHTKSEVVDMLRRHTYGDELEAYKRRLLFNNPHPGGMSSSDASEVAESGQAKEHLFDKNLTPSDVGKLNRLVIPKQHAERFFPLEAGRHDQKGMMLTLQDSSCKLWRFRYSYWGSSQSYVFTKGWSAFVKDKKLKAGDVVIFKRSMADDTNNQRLFIVCKRVNESPGDATAEEFTTIREVTDTNKVADEQHEGNPSLEHDPLLKISQTSRYNEVYPYSAGENIPNQPYQEIHYVSSESGESRFSRGVQQDNAYGAYEDVSAGMELRYDDQNYQNKSGESMASINNNRKQSFEPDESISLSTRTDDERNSSLRFLVSTSTTSVLSTKRQTRLGSSDERENLSEEPSEVLTDFDLKAGIAVKKFQPLQSCVTQESQKELSSSSAFGGVTGTSRAPVLRLFGVDMEPKAENNSFDVLDVKTDWLSTITKRRQADGYHPSLDKDSSSEFLKKNGLDVAGVKTDWLPMIGKRKQPDGYRGSFDKESSSSEFLKKHKQSLVSSTIS</sequence>
<evidence type="ECO:0000256" key="4">
    <source>
        <dbReference type="ARBA" id="ARBA00023163"/>
    </source>
</evidence>
<dbReference type="SUPFAM" id="SSF101936">
    <property type="entry name" value="DNA-binding pseudobarrel domain"/>
    <property type="match status" value="1"/>
</dbReference>
<evidence type="ECO:0000313" key="10">
    <source>
        <dbReference type="Proteomes" id="UP000825935"/>
    </source>
</evidence>
<dbReference type="Proteomes" id="UP000825935">
    <property type="component" value="Chromosome 16"/>
</dbReference>
<evidence type="ECO:0000256" key="1">
    <source>
        <dbReference type="ARBA" id="ARBA00004123"/>
    </source>
</evidence>
<dbReference type="Pfam" id="PF02362">
    <property type="entry name" value="B3"/>
    <property type="match status" value="1"/>
</dbReference>
<dbReference type="OrthoDB" id="2020802at2759"/>
<name>A0A8T2SZC4_CERRI</name>
<keyword evidence="4" id="KW-0804">Transcription</keyword>
<dbReference type="FunFam" id="3.30.730.10:FF:000008">
    <property type="entry name" value="AP2 domain-containing protein RAP2.8"/>
    <property type="match status" value="1"/>
</dbReference>
<keyword evidence="3" id="KW-0238">DNA-binding</keyword>
<keyword evidence="5" id="KW-0539">Nucleus</keyword>
<dbReference type="GO" id="GO:0003700">
    <property type="term" value="F:DNA-binding transcription factor activity"/>
    <property type="evidence" value="ECO:0007669"/>
    <property type="project" value="InterPro"/>
</dbReference>
<dbReference type="InterPro" id="IPR015300">
    <property type="entry name" value="DNA-bd_pseudobarrel_sf"/>
</dbReference>
<feature type="region of interest" description="Disordered" evidence="6">
    <location>
        <begin position="627"/>
        <end position="663"/>
    </location>
</feature>
<evidence type="ECO:0000259" key="7">
    <source>
        <dbReference type="PROSITE" id="PS50863"/>
    </source>
</evidence>